<dbReference type="InterPro" id="IPR050669">
    <property type="entry name" value="Hemerythrin"/>
</dbReference>
<evidence type="ECO:0000256" key="1">
    <source>
        <dbReference type="ARBA" id="ARBA00010587"/>
    </source>
</evidence>
<dbReference type="Proteomes" id="UP000352088">
    <property type="component" value="Unassembled WGS sequence"/>
</dbReference>
<dbReference type="PANTHER" id="PTHR37164:SF1">
    <property type="entry name" value="BACTERIOHEMERYTHRIN"/>
    <property type="match status" value="1"/>
</dbReference>
<comment type="caution">
    <text evidence="5">The sequence shown here is derived from an EMBL/GenBank/DDBJ whole genome shotgun (WGS) entry which is preliminary data.</text>
</comment>
<keyword evidence="3" id="KW-0479">Metal-binding</keyword>
<dbReference type="Pfam" id="PF01814">
    <property type="entry name" value="Hemerythrin"/>
    <property type="match status" value="1"/>
</dbReference>
<accession>A0A3Z8GBH3</accession>
<evidence type="ECO:0000256" key="4">
    <source>
        <dbReference type="ARBA" id="ARBA00023004"/>
    </source>
</evidence>
<dbReference type="RefSeq" id="WP_002799222.1">
    <property type="nucleotide sequence ID" value="NZ_BDRY01000015.1"/>
</dbReference>
<keyword evidence="2" id="KW-0561">Oxygen transport</keyword>
<comment type="similarity">
    <text evidence="1">Belongs to the hemerythrin family.</text>
</comment>
<dbReference type="CDD" id="cd12107">
    <property type="entry name" value="Hemerythrin"/>
    <property type="match status" value="1"/>
</dbReference>
<keyword evidence="2" id="KW-0813">Transport</keyword>
<dbReference type="NCBIfam" id="NF033749">
    <property type="entry name" value="bact_hemeryth"/>
    <property type="match status" value="1"/>
</dbReference>
<dbReference type="SUPFAM" id="SSF47188">
    <property type="entry name" value="Hemerythrin-like"/>
    <property type="match status" value="1"/>
</dbReference>
<dbReference type="InterPro" id="IPR016131">
    <property type="entry name" value="Haemerythrin_Fe_BS"/>
</dbReference>
<dbReference type="PROSITE" id="PS00550">
    <property type="entry name" value="HEMERYTHRINS"/>
    <property type="match status" value="1"/>
</dbReference>
<organism evidence="5 6">
    <name type="scientific">Campylobacter coli</name>
    <dbReference type="NCBI Taxonomy" id="195"/>
    <lineage>
        <taxon>Bacteria</taxon>
        <taxon>Pseudomonadati</taxon>
        <taxon>Campylobacterota</taxon>
        <taxon>Epsilonproteobacteria</taxon>
        <taxon>Campylobacterales</taxon>
        <taxon>Campylobacteraceae</taxon>
        <taxon>Campylobacter</taxon>
    </lineage>
</organism>
<proteinExistence type="inferred from homology"/>
<evidence type="ECO:0000256" key="2">
    <source>
        <dbReference type="ARBA" id="ARBA00022621"/>
    </source>
</evidence>
<name>A0A3Z8GBH3_CAMCO</name>
<dbReference type="InterPro" id="IPR012312">
    <property type="entry name" value="Hemerythrin-like"/>
</dbReference>
<keyword evidence="4" id="KW-0408">Iron</keyword>
<dbReference type="NCBIfam" id="TIGR02481">
    <property type="entry name" value="hemeryth_dom"/>
    <property type="match status" value="1"/>
</dbReference>
<evidence type="ECO:0000313" key="6">
    <source>
        <dbReference type="Proteomes" id="UP000352088"/>
    </source>
</evidence>
<gene>
    <name evidence="5" type="ORF">DSX26_06330</name>
</gene>
<dbReference type="Gene3D" id="1.20.120.50">
    <property type="entry name" value="Hemerythrin-like"/>
    <property type="match status" value="1"/>
</dbReference>
<evidence type="ECO:0000313" key="5">
    <source>
        <dbReference type="EMBL" id="EAL6851084.1"/>
    </source>
</evidence>
<reference evidence="5 6" key="1">
    <citation type="submission" date="2018-07" db="EMBL/GenBank/DDBJ databases">
        <authorList>
            <consortium name="NARMS: The National Antimicrobial Resistance Monitoring System"/>
        </authorList>
    </citation>
    <scope>NUCLEOTIDE SEQUENCE [LARGE SCALE GENOMIC DNA]</scope>
    <source>
        <strain evidence="5 6">CVM N17C548</strain>
    </source>
</reference>
<protein>
    <submittedName>
        <fullName evidence="5">Hemerythrin</fullName>
    </submittedName>
</protein>
<sequence>MDHHKLIPLWDERYNINHQKIDTQHQRLFEPAAQVENAVFKFVKRDELKEILTELFAYMKEHFHDEEEFMQEIQYPRLYEHKQMHKNIIHEMFQLIQNIKSTNDLKEKLYSIMSKWLSRHILSHDVMIIAWVNENLKKDENKALELNDLPPKQTLTQEENFEFIYSCPCKIDHRLSFKEHESITNEGKVMRCKKCQELLFFIRSQEKLIRDKACFQNGIKSIAFIMAE</sequence>
<dbReference type="InterPro" id="IPR012827">
    <property type="entry name" value="Hemerythrin_metal-bd"/>
</dbReference>
<dbReference type="InterPro" id="IPR035938">
    <property type="entry name" value="Hemerythrin-like_sf"/>
</dbReference>
<dbReference type="PANTHER" id="PTHR37164">
    <property type="entry name" value="BACTERIOHEMERYTHRIN"/>
    <property type="match status" value="1"/>
</dbReference>
<dbReference type="GO" id="GO:0046872">
    <property type="term" value="F:metal ion binding"/>
    <property type="evidence" value="ECO:0007669"/>
    <property type="project" value="UniProtKB-KW"/>
</dbReference>
<dbReference type="EMBL" id="AACQHW010000006">
    <property type="protein sequence ID" value="EAL6851084.1"/>
    <property type="molecule type" value="Genomic_DNA"/>
</dbReference>
<dbReference type="GO" id="GO:0005344">
    <property type="term" value="F:oxygen carrier activity"/>
    <property type="evidence" value="ECO:0007669"/>
    <property type="project" value="UniProtKB-KW"/>
</dbReference>
<dbReference type="AlphaFoldDB" id="A0A3Z8GBH3"/>
<evidence type="ECO:0000256" key="3">
    <source>
        <dbReference type="ARBA" id="ARBA00022723"/>
    </source>
</evidence>